<keyword evidence="1 2" id="KW-0732">Signal</keyword>
<dbReference type="SUPFAM" id="SSF56300">
    <property type="entry name" value="Metallo-dependent phosphatases"/>
    <property type="match status" value="1"/>
</dbReference>
<dbReference type="EMBL" id="AJYW02000290">
    <property type="protein sequence ID" value="OEE71468.1"/>
    <property type="molecule type" value="Genomic_DNA"/>
</dbReference>
<dbReference type="GO" id="GO:0000166">
    <property type="term" value="F:nucleotide binding"/>
    <property type="evidence" value="ECO:0007669"/>
    <property type="project" value="UniProtKB-KW"/>
</dbReference>
<sequence>MKLNHTLLALSVGFCLHGAQAIAQDSFELTVAHVNDTHSAFDAVKSSFKVNEELVYNEFGGYPRVYQESLAYKQQAKDANDSFLFLHGGDAFQGSAYFKLNHGAMNADLLNKMGIDAMAMGNHEFDLGTEKLAEFVSSINFPMLAANIDIEGDEYLNGNKNIQPYLIYQFDGNKKTQITDMTSVKKGDDLVGVIGLALDDMKDIASKTGGVEFSDMVMSAQASVDKLKAMGITKVVAVTHIGNAKDVELASKVNGIDLIVGGHSHTLLGDFTNLGKADNGTYANLVANPDGGKTCIVQAGESAQAIGLVKASFNDQGAITSCNGHNTLLSNDEFYGDKYRTNKLAAKETKKVETFIDNTKNITITEENSELRKLIDQKYQPHLNEAYGDVITFVPDTINHERRPNDGGTDAHGSDVAPIVAWGQYAWAASDEVAKVAGIKADLSLVGAGGVRQDIAFGDLREGNISLELLPFSNALSIVPMSGENIKALISSSITATLPEGAHAGKFPYGGNLRYTFDETISGVKGKLSSIEINTGTPSSPKWTAVQDKETYNVAMDAYHATGNDGWGIVFDSQTEKSGRVDLAYVDGNLTAFPVTKLELKEKMKKGKMVMRKSVVYQGQALNCKAENVKCNTDAQSVVETLTPLKSLTPLSYETVTFNRAK</sequence>
<dbReference type="PANTHER" id="PTHR11575:SF24">
    <property type="entry name" value="5'-NUCLEOTIDASE"/>
    <property type="match status" value="1"/>
</dbReference>
<protein>
    <submittedName>
        <fullName evidence="5">Bifunctional metallophosphatase/5'-nucleotidase</fullName>
    </submittedName>
</protein>
<evidence type="ECO:0000313" key="5">
    <source>
        <dbReference type="EMBL" id="OEE71468.1"/>
    </source>
</evidence>
<evidence type="ECO:0000256" key="1">
    <source>
        <dbReference type="ARBA" id="ARBA00022729"/>
    </source>
</evidence>
<dbReference type="PRINTS" id="PR01607">
    <property type="entry name" value="APYRASEFAMLY"/>
</dbReference>
<dbReference type="Proteomes" id="UP000094165">
    <property type="component" value="Unassembled WGS sequence"/>
</dbReference>
<accession>A0A1E5CNI4</accession>
<dbReference type="InterPro" id="IPR006179">
    <property type="entry name" value="5_nucleotidase/apyrase"/>
</dbReference>
<feature type="domain" description="5'-Nucleotidase C-terminal" evidence="4">
    <location>
        <begin position="437"/>
        <end position="567"/>
    </location>
</feature>
<evidence type="ECO:0000256" key="2">
    <source>
        <dbReference type="RuleBase" id="RU362119"/>
    </source>
</evidence>
<dbReference type="AlphaFoldDB" id="A0A1E5CNI4"/>
<dbReference type="GO" id="GO:0008768">
    <property type="term" value="F:UDP-sugar diphosphatase activity"/>
    <property type="evidence" value="ECO:0007669"/>
    <property type="project" value="TreeGrafter"/>
</dbReference>
<feature type="signal peptide" evidence="2">
    <location>
        <begin position="1"/>
        <end position="23"/>
    </location>
</feature>
<dbReference type="Pfam" id="PF00149">
    <property type="entry name" value="Metallophos"/>
    <property type="match status" value="1"/>
</dbReference>
<dbReference type="GO" id="GO:0030288">
    <property type="term" value="C:outer membrane-bounded periplasmic space"/>
    <property type="evidence" value="ECO:0007669"/>
    <property type="project" value="TreeGrafter"/>
</dbReference>
<keyword evidence="6" id="KW-1185">Reference proteome</keyword>
<dbReference type="InterPro" id="IPR008334">
    <property type="entry name" value="5'-Nucleotdase_C"/>
</dbReference>
<dbReference type="Gene3D" id="3.60.21.10">
    <property type="match status" value="1"/>
</dbReference>
<dbReference type="PANTHER" id="PTHR11575">
    <property type="entry name" value="5'-NUCLEOTIDASE-RELATED"/>
    <property type="match status" value="1"/>
</dbReference>
<feature type="domain" description="Calcineurin-like phosphoesterase" evidence="3">
    <location>
        <begin position="30"/>
        <end position="266"/>
    </location>
</feature>
<gene>
    <name evidence="5" type="ORF">A130_01020</name>
</gene>
<dbReference type="Pfam" id="PF02872">
    <property type="entry name" value="5_nucleotid_C"/>
    <property type="match status" value="1"/>
</dbReference>
<evidence type="ECO:0000259" key="3">
    <source>
        <dbReference type="Pfam" id="PF00149"/>
    </source>
</evidence>
<proteinExistence type="inferred from homology"/>
<evidence type="ECO:0000259" key="4">
    <source>
        <dbReference type="Pfam" id="PF02872"/>
    </source>
</evidence>
<evidence type="ECO:0000313" key="6">
    <source>
        <dbReference type="Proteomes" id="UP000094165"/>
    </source>
</evidence>
<dbReference type="InterPro" id="IPR029052">
    <property type="entry name" value="Metallo-depent_PP-like"/>
</dbReference>
<reference evidence="5 6" key="1">
    <citation type="journal article" date="2012" name="Science">
        <title>Ecological populations of bacteria act as socially cohesive units of antibiotic production and resistance.</title>
        <authorList>
            <person name="Cordero O.X."/>
            <person name="Wildschutte H."/>
            <person name="Kirkup B."/>
            <person name="Proehl S."/>
            <person name="Ngo L."/>
            <person name="Hussain F."/>
            <person name="Le Roux F."/>
            <person name="Mincer T."/>
            <person name="Polz M.F."/>
        </authorList>
    </citation>
    <scope>NUCLEOTIDE SEQUENCE [LARGE SCALE GENOMIC DNA]</scope>
    <source>
        <strain evidence="5 6">FF-238</strain>
    </source>
</reference>
<dbReference type="InterPro" id="IPR036907">
    <property type="entry name" value="5'-Nucleotdase_C_sf"/>
</dbReference>
<dbReference type="InterPro" id="IPR004843">
    <property type="entry name" value="Calcineurin-like_PHP"/>
</dbReference>
<dbReference type="GO" id="GO:0009166">
    <property type="term" value="P:nucleotide catabolic process"/>
    <property type="evidence" value="ECO:0007669"/>
    <property type="project" value="InterPro"/>
</dbReference>
<organism evidence="5 6">
    <name type="scientific">Vibrio genomosp. F6 str. FF-238</name>
    <dbReference type="NCBI Taxonomy" id="1191298"/>
    <lineage>
        <taxon>Bacteria</taxon>
        <taxon>Pseudomonadati</taxon>
        <taxon>Pseudomonadota</taxon>
        <taxon>Gammaproteobacteria</taxon>
        <taxon>Vibrionales</taxon>
        <taxon>Vibrionaceae</taxon>
        <taxon>Vibrio</taxon>
    </lineage>
</organism>
<dbReference type="SUPFAM" id="SSF55816">
    <property type="entry name" value="5'-nucleotidase (syn. UDP-sugar hydrolase), C-terminal domain"/>
    <property type="match status" value="1"/>
</dbReference>
<feature type="chain" id="PRO_5009027927" evidence="2">
    <location>
        <begin position="24"/>
        <end position="662"/>
    </location>
</feature>
<name>A0A1E5CNI4_9VIBR</name>
<keyword evidence="2" id="KW-0378">Hydrolase</keyword>
<keyword evidence="2" id="KW-0547">Nucleotide-binding</keyword>
<dbReference type="GO" id="GO:0008253">
    <property type="term" value="F:5'-nucleotidase activity"/>
    <property type="evidence" value="ECO:0007669"/>
    <property type="project" value="TreeGrafter"/>
</dbReference>
<comment type="caution">
    <text evidence="5">The sequence shown here is derived from an EMBL/GenBank/DDBJ whole genome shotgun (WGS) entry which is preliminary data.</text>
</comment>
<dbReference type="RefSeq" id="WP_017054371.1">
    <property type="nucleotide sequence ID" value="NZ_AJYW02000290.1"/>
</dbReference>
<comment type="similarity">
    <text evidence="2">Belongs to the 5'-nucleotidase family.</text>
</comment>
<dbReference type="Gene3D" id="3.90.780.10">
    <property type="entry name" value="5'-Nucleotidase, C-terminal domain"/>
    <property type="match status" value="1"/>
</dbReference>